<protein>
    <submittedName>
        <fullName evidence="2">Uncharacterized protein</fullName>
    </submittedName>
</protein>
<dbReference type="Proteomes" id="UP000198703">
    <property type="component" value="Unassembled WGS sequence"/>
</dbReference>
<feature type="region of interest" description="Disordered" evidence="1">
    <location>
        <begin position="83"/>
        <end position="104"/>
    </location>
</feature>
<keyword evidence="3" id="KW-1185">Reference proteome</keyword>
<accession>A0A1H4D5N1</accession>
<evidence type="ECO:0000256" key="1">
    <source>
        <dbReference type="SAM" id="MobiDB-lite"/>
    </source>
</evidence>
<proteinExistence type="predicted"/>
<dbReference type="AlphaFoldDB" id="A0A1H4D5N1"/>
<dbReference type="RefSeq" id="WP_093254401.1">
    <property type="nucleotide sequence ID" value="NZ_FNQM01000009.1"/>
</dbReference>
<sequence length="104" mass="11465">MDEPMVYTGHTPPPWRVVRVDGRARRRRVFSGAFQLEGEIREVDAQLIADAPVILAQRDSVARRAVALSIALDRLLREAERESAPSRDALDEARAALMGDADAG</sequence>
<dbReference type="EMBL" id="FNQM01000009">
    <property type="protein sequence ID" value="SEA67921.1"/>
    <property type="molecule type" value="Genomic_DNA"/>
</dbReference>
<evidence type="ECO:0000313" key="2">
    <source>
        <dbReference type="EMBL" id="SEA67921.1"/>
    </source>
</evidence>
<gene>
    <name evidence="2" type="ORF">SAMN05444370_10951</name>
</gene>
<reference evidence="2 3" key="1">
    <citation type="submission" date="2016-10" db="EMBL/GenBank/DDBJ databases">
        <authorList>
            <person name="de Groot N.N."/>
        </authorList>
    </citation>
    <scope>NUCLEOTIDE SEQUENCE [LARGE SCALE GENOMIC DNA]</scope>
    <source>
        <strain evidence="2 3">DSM 15345</strain>
    </source>
</reference>
<feature type="compositionally biased region" description="Basic and acidic residues" evidence="1">
    <location>
        <begin position="83"/>
        <end position="94"/>
    </location>
</feature>
<organism evidence="2 3">
    <name type="scientific">Rubrimonas cliftonensis</name>
    <dbReference type="NCBI Taxonomy" id="89524"/>
    <lineage>
        <taxon>Bacteria</taxon>
        <taxon>Pseudomonadati</taxon>
        <taxon>Pseudomonadota</taxon>
        <taxon>Alphaproteobacteria</taxon>
        <taxon>Rhodobacterales</taxon>
        <taxon>Paracoccaceae</taxon>
        <taxon>Rubrimonas</taxon>
    </lineage>
</organism>
<name>A0A1H4D5N1_9RHOB</name>
<evidence type="ECO:0000313" key="3">
    <source>
        <dbReference type="Proteomes" id="UP000198703"/>
    </source>
</evidence>